<protein>
    <submittedName>
        <fullName evidence="1">Bc71de5a-abea-4047-858b-3272c1499fbc</fullName>
    </submittedName>
</protein>
<comment type="caution">
    <text evidence="1">The sequence shown here is derived from an EMBL/GenBank/DDBJ whole genome shotgun (WGS) entry which is preliminary data.</text>
</comment>
<dbReference type="EMBL" id="CAJHIA010000008">
    <property type="protein sequence ID" value="CAD6442451.1"/>
    <property type="molecule type" value="Genomic_DNA"/>
</dbReference>
<name>A0A8H2ZN25_9HELO</name>
<keyword evidence="2" id="KW-1185">Reference proteome</keyword>
<gene>
    <name evidence="1" type="ORF">SCLTRI_LOCUS2243</name>
</gene>
<accession>A0A8H2ZN25</accession>
<organism evidence="1 2">
    <name type="scientific">Sclerotinia trifoliorum</name>
    <dbReference type="NCBI Taxonomy" id="28548"/>
    <lineage>
        <taxon>Eukaryota</taxon>
        <taxon>Fungi</taxon>
        <taxon>Dikarya</taxon>
        <taxon>Ascomycota</taxon>
        <taxon>Pezizomycotina</taxon>
        <taxon>Leotiomycetes</taxon>
        <taxon>Helotiales</taxon>
        <taxon>Sclerotiniaceae</taxon>
        <taxon>Sclerotinia</taxon>
    </lineage>
</organism>
<sequence>MHLHHKTVHSSVDGLVIDVISMEVLNIRRTVVKNKHKVRPSRSGSNVGKDRGDFGGVTITFIPGAIRCYSTKSNSQNVQIIRDIKKPWNQLQRMSTIFFEVSTSTFDLCSPGDYFHST</sequence>
<proteinExistence type="predicted"/>
<dbReference type="AlphaFoldDB" id="A0A8H2ZN25"/>
<evidence type="ECO:0000313" key="1">
    <source>
        <dbReference type="EMBL" id="CAD6442451.1"/>
    </source>
</evidence>
<reference evidence="1" key="1">
    <citation type="submission" date="2020-10" db="EMBL/GenBank/DDBJ databases">
        <authorList>
            <person name="Kusch S."/>
        </authorList>
    </citation>
    <scope>NUCLEOTIDE SEQUENCE</scope>
    <source>
        <strain evidence="1">SwB9</strain>
    </source>
</reference>
<dbReference type="Proteomes" id="UP000624404">
    <property type="component" value="Unassembled WGS sequence"/>
</dbReference>
<evidence type="ECO:0000313" key="2">
    <source>
        <dbReference type="Proteomes" id="UP000624404"/>
    </source>
</evidence>